<keyword evidence="1 4" id="KW-0808">Transferase</keyword>
<protein>
    <submittedName>
        <fullName evidence="4">GNAT family N-acetyltransferase</fullName>
    </submittedName>
</protein>
<dbReference type="InterPro" id="IPR016181">
    <property type="entry name" value="Acyl_CoA_acyltransferase"/>
</dbReference>
<name>A0A291G885_9RHOB</name>
<keyword evidence="2" id="KW-0012">Acyltransferase</keyword>
<dbReference type="PROSITE" id="PS51186">
    <property type="entry name" value="GNAT"/>
    <property type="match status" value="1"/>
</dbReference>
<reference evidence="4 5" key="1">
    <citation type="submission" date="2017-06" db="EMBL/GenBank/DDBJ databases">
        <title>Celeribacter sp. TSPH2 complete genome sequence.</title>
        <authorList>
            <person name="Woo J.-H."/>
            <person name="Kim H.-S."/>
        </authorList>
    </citation>
    <scope>NUCLEOTIDE SEQUENCE [LARGE SCALE GENOMIC DNA]</scope>
    <source>
        <strain evidence="4 5">TSPH2</strain>
    </source>
</reference>
<dbReference type="Proteomes" id="UP000217935">
    <property type="component" value="Chromosome"/>
</dbReference>
<dbReference type="RefSeq" id="WP_096804873.1">
    <property type="nucleotide sequence ID" value="NZ_CP022196.1"/>
</dbReference>
<accession>A0A291G885</accession>
<dbReference type="Pfam" id="PF00583">
    <property type="entry name" value="Acetyltransf_1"/>
    <property type="match status" value="1"/>
</dbReference>
<dbReference type="GO" id="GO:0016747">
    <property type="term" value="F:acyltransferase activity, transferring groups other than amino-acyl groups"/>
    <property type="evidence" value="ECO:0007669"/>
    <property type="project" value="InterPro"/>
</dbReference>
<organism evidence="4 5">
    <name type="scientific">Celeribacter ethanolicus</name>
    <dbReference type="NCBI Taxonomy" id="1758178"/>
    <lineage>
        <taxon>Bacteria</taxon>
        <taxon>Pseudomonadati</taxon>
        <taxon>Pseudomonadota</taxon>
        <taxon>Alphaproteobacteria</taxon>
        <taxon>Rhodobacterales</taxon>
        <taxon>Roseobacteraceae</taxon>
        <taxon>Celeribacter</taxon>
    </lineage>
</organism>
<feature type="domain" description="N-acetyltransferase" evidence="3">
    <location>
        <begin position="27"/>
        <end position="174"/>
    </location>
</feature>
<dbReference type="PANTHER" id="PTHR43877">
    <property type="entry name" value="AMINOALKYLPHOSPHONATE N-ACETYLTRANSFERASE-RELATED-RELATED"/>
    <property type="match status" value="1"/>
</dbReference>
<evidence type="ECO:0000313" key="5">
    <source>
        <dbReference type="Proteomes" id="UP000217935"/>
    </source>
</evidence>
<evidence type="ECO:0000256" key="1">
    <source>
        <dbReference type="ARBA" id="ARBA00022679"/>
    </source>
</evidence>
<sequence length="174" mass="19350">MSKIPCGAKQEIEMTLMQRIDTKTRPAVIRPARWGDKDALLEMIHALARFNGDEPELDLPALIDLLNADLPWIRILVAERDGVLEGYAALVAGVQLQHGKKVMDLHHLFIRDHVRGEGLGRHLIDASRDLAERLGCARLTVSTREHNAVAQTAYRACGFAPHPFSGTRFAMELA</sequence>
<dbReference type="KEGG" id="ceh:CEW89_03110"/>
<dbReference type="CDD" id="cd04301">
    <property type="entry name" value="NAT_SF"/>
    <property type="match status" value="1"/>
</dbReference>
<evidence type="ECO:0000259" key="3">
    <source>
        <dbReference type="PROSITE" id="PS51186"/>
    </source>
</evidence>
<dbReference type="InterPro" id="IPR000182">
    <property type="entry name" value="GNAT_dom"/>
</dbReference>
<evidence type="ECO:0000313" key="4">
    <source>
        <dbReference type="EMBL" id="ATG46639.1"/>
    </source>
</evidence>
<dbReference type="AlphaFoldDB" id="A0A291G885"/>
<dbReference type="SUPFAM" id="SSF55729">
    <property type="entry name" value="Acyl-CoA N-acyltransferases (Nat)"/>
    <property type="match status" value="1"/>
</dbReference>
<evidence type="ECO:0000256" key="2">
    <source>
        <dbReference type="ARBA" id="ARBA00023315"/>
    </source>
</evidence>
<keyword evidence="5" id="KW-1185">Reference proteome</keyword>
<dbReference type="Gene3D" id="3.40.630.30">
    <property type="match status" value="1"/>
</dbReference>
<gene>
    <name evidence="4" type="ORF">CEW89_03110</name>
</gene>
<dbReference type="EMBL" id="CP022196">
    <property type="protein sequence ID" value="ATG46639.1"/>
    <property type="molecule type" value="Genomic_DNA"/>
</dbReference>
<proteinExistence type="predicted"/>
<dbReference type="InterPro" id="IPR050832">
    <property type="entry name" value="Bact_Acetyltransf"/>
</dbReference>